<proteinExistence type="predicted"/>
<sequence>MTDEDHFTIRPGTIRSRGRQRLRPALHQILAATRKAGGQVTRTGAPKNRAHVGRGGRRGVSANRKLMNAHRRVLVKARIVRQGKRAGGLAAHLRYLQREGVTRDQSTATLFGPEATPENVRELAKAFAERCASDRHHFRFIISPEDAAELSDLKRFARDLMAQAASDLNTRLDWVGIAHWNTAHPHLHIILRGTTDLGEDLVISRAYITSGLRGRAQDLVENELGPKSAHEIEQQLRRQITAERLTNIDRQLIREGERHGLIDLAPPSPAKPSGDHTHKMARMRQLEAFGLANQVAPGQWLLSNQTAATLTAMGERYDIIKRLHKGLALAGQSRDAHELYLDLDSRGTGRVCGRLLDFGLDDELEGTGFAIIDATDGLVHHVRIRDPEGLAGARPGAIVETTPEFHARTGEAGIVVRSDLNLTTQIAAEGATWLDRTLVAATPLALSSHGFGAEVHDAQRQRVDKLIAMGLAERIEGKIRIRANLIATLTHRELQTTAETLSRDSGQTYRPEVPGDEIRGTYRRRLNLASGRYALIDEGLGFRLVPWSPSIERRLGQEVGATLSRTGQIAWHPKRDRGLEI</sequence>
<keyword evidence="3" id="KW-1185">Reference proteome</keyword>
<protein>
    <submittedName>
        <fullName evidence="2">DUF3363 domain-containing protein</fullName>
    </submittedName>
</protein>
<name>A0ABT5HIU3_9CAUL</name>
<dbReference type="RefSeq" id="WP_272743836.1">
    <property type="nucleotide sequence ID" value="NZ_JAQQKV010000001.1"/>
</dbReference>
<gene>
    <name evidence="2" type="ORF">PQU98_05230</name>
</gene>
<dbReference type="EMBL" id="JAQQKV010000001">
    <property type="protein sequence ID" value="MDC7675519.1"/>
    <property type="molecule type" value="Genomic_DNA"/>
</dbReference>
<accession>A0ABT5HIU3</accession>
<evidence type="ECO:0000313" key="3">
    <source>
        <dbReference type="Proteomes" id="UP001218579"/>
    </source>
</evidence>
<evidence type="ECO:0000313" key="2">
    <source>
        <dbReference type="EMBL" id="MDC7675519.1"/>
    </source>
</evidence>
<feature type="compositionally biased region" description="Basic residues" evidence="1">
    <location>
        <begin position="48"/>
        <end position="57"/>
    </location>
</feature>
<organism evidence="2 3">
    <name type="scientific">Asticcacaulis machinosus</name>
    <dbReference type="NCBI Taxonomy" id="2984211"/>
    <lineage>
        <taxon>Bacteria</taxon>
        <taxon>Pseudomonadati</taxon>
        <taxon>Pseudomonadota</taxon>
        <taxon>Alphaproteobacteria</taxon>
        <taxon>Caulobacterales</taxon>
        <taxon>Caulobacteraceae</taxon>
        <taxon>Asticcacaulis</taxon>
    </lineage>
</organism>
<dbReference type="Pfam" id="PF11843">
    <property type="entry name" value="DUF3363"/>
    <property type="match status" value="2"/>
</dbReference>
<feature type="region of interest" description="Disordered" evidence="1">
    <location>
        <begin position="34"/>
        <end position="58"/>
    </location>
</feature>
<evidence type="ECO:0000256" key="1">
    <source>
        <dbReference type="SAM" id="MobiDB-lite"/>
    </source>
</evidence>
<reference evidence="2 3" key="1">
    <citation type="submission" date="2023-01" db="EMBL/GenBank/DDBJ databases">
        <title>Novel species of the genus Asticcacaulis isolated from rivers.</title>
        <authorList>
            <person name="Lu H."/>
        </authorList>
    </citation>
    <scope>NUCLEOTIDE SEQUENCE [LARGE SCALE GENOMIC DNA]</scope>
    <source>
        <strain evidence="2 3">LKC15W</strain>
    </source>
</reference>
<dbReference type="Proteomes" id="UP001218579">
    <property type="component" value="Unassembled WGS sequence"/>
</dbReference>
<comment type="caution">
    <text evidence="2">The sequence shown here is derived from an EMBL/GenBank/DDBJ whole genome shotgun (WGS) entry which is preliminary data.</text>
</comment>
<dbReference type="InterPro" id="IPR021795">
    <property type="entry name" value="DUF3363"/>
</dbReference>